<reference evidence="2 3" key="1">
    <citation type="submission" date="2011-01" db="EMBL/GenBank/DDBJ databases">
        <title>Shigella flexneri CDC 796-83 whole genome shotgun sequencing project.</title>
        <authorList>
            <person name="Mane S.P."/>
            <person name="Sobral B.W."/>
            <person name="Cebula T."/>
            <person name="Chertkov O."/>
            <person name="Munk A.C."/>
            <person name="Tapia R."/>
            <person name="Green L."/>
            <person name="Rogers Y."/>
            <person name="Detter J.C."/>
            <person name="Bruce D."/>
            <person name="Brettin T.S."/>
        </authorList>
    </citation>
    <scope>NUCLEOTIDE SEQUENCE [LARGE SCALE GENOMIC DNA]</scope>
    <source>
        <strain evidence="2 3">CDC 796-83</strain>
    </source>
</reference>
<name>A0A6N3QRY3_SHIFL</name>
<organism evidence="2 3">
    <name type="scientific">Shigella flexneri CDC 796-83</name>
    <dbReference type="NCBI Taxonomy" id="945360"/>
    <lineage>
        <taxon>Bacteria</taxon>
        <taxon>Pseudomonadati</taxon>
        <taxon>Pseudomonadota</taxon>
        <taxon>Gammaproteobacteria</taxon>
        <taxon>Enterobacterales</taxon>
        <taxon>Enterobacteriaceae</taxon>
        <taxon>Shigella</taxon>
    </lineage>
</organism>
<accession>A0A6N3QRY3</accession>
<dbReference type="AlphaFoldDB" id="A0A6N3QRY3"/>
<protein>
    <submittedName>
        <fullName evidence="2">Uncharacterized protein</fullName>
    </submittedName>
</protein>
<dbReference type="Proteomes" id="UP000003302">
    <property type="component" value="Unassembled WGS sequence"/>
</dbReference>
<sequence>MPDVTGVDPATKQAVYDKPDDESKREGFEKRRKIDGRTEHQIL</sequence>
<evidence type="ECO:0000256" key="1">
    <source>
        <dbReference type="SAM" id="MobiDB-lite"/>
    </source>
</evidence>
<evidence type="ECO:0000313" key="2">
    <source>
        <dbReference type="EMBL" id="EFW61051.1"/>
    </source>
</evidence>
<feature type="region of interest" description="Disordered" evidence="1">
    <location>
        <begin position="1"/>
        <end position="43"/>
    </location>
</feature>
<evidence type="ECO:0000313" key="3">
    <source>
        <dbReference type="Proteomes" id="UP000003302"/>
    </source>
</evidence>
<dbReference type="EMBL" id="AERO01000064">
    <property type="protein sequence ID" value="EFW61051.1"/>
    <property type="molecule type" value="Genomic_DNA"/>
</dbReference>
<comment type="caution">
    <text evidence="2">The sequence shown here is derived from an EMBL/GenBank/DDBJ whole genome shotgun (WGS) entry which is preliminary data.</text>
</comment>
<feature type="compositionally biased region" description="Basic and acidic residues" evidence="1">
    <location>
        <begin position="15"/>
        <end position="29"/>
    </location>
</feature>
<proteinExistence type="predicted"/>
<gene>
    <name evidence="2" type="ORF">SGF_01536</name>
</gene>